<protein>
    <submittedName>
        <fullName evidence="1">Cytidylate kinase-like family protein</fullName>
    </submittedName>
</protein>
<dbReference type="InterPro" id="IPR027417">
    <property type="entry name" value="P-loop_NTPase"/>
</dbReference>
<dbReference type="Pfam" id="PF13189">
    <property type="entry name" value="Cytidylate_kin2"/>
    <property type="match status" value="1"/>
</dbReference>
<name>A0ABV1E2F6_9FIRM</name>
<reference evidence="1 2" key="1">
    <citation type="submission" date="2024-03" db="EMBL/GenBank/DDBJ databases">
        <title>Human intestinal bacterial collection.</title>
        <authorList>
            <person name="Pauvert C."/>
            <person name="Hitch T.C.A."/>
            <person name="Clavel T."/>
        </authorList>
    </citation>
    <scope>NUCLEOTIDE SEQUENCE [LARGE SCALE GENOMIC DNA]</scope>
    <source>
        <strain evidence="1 2">CLA-JM-H44</strain>
    </source>
</reference>
<accession>A0ABV1E2F6</accession>
<dbReference type="Gene3D" id="3.40.50.300">
    <property type="entry name" value="P-loop containing nucleotide triphosphate hydrolases"/>
    <property type="match status" value="1"/>
</dbReference>
<organism evidence="1 2">
    <name type="scientific">Solibaculum intestinale</name>
    <dbReference type="NCBI Taxonomy" id="3133165"/>
    <lineage>
        <taxon>Bacteria</taxon>
        <taxon>Bacillati</taxon>
        <taxon>Bacillota</taxon>
        <taxon>Clostridia</taxon>
        <taxon>Eubacteriales</taxon>
        <taxon>Oscillospiraceae</taxon>
        <taxon>Solibaculum</taxon>
    </lineage>
</organism>
<comment type="caution">
    <text evidence="1">The sequence shown here is derived from an EMBL/GenBank/DDBJ whole genome shotgun (WGS) entry which is preliminary data.</text>
</comment>
<sequence length="210" mass="23804">MKNKVIITIGRQFGSGGREIGKKLADRLHIPFYDRELLEMAAKENGMSEELLSDFDEKATNSILYSLAIGSYAMGSHVSGVPEMPMNDKVFLFQSDVIKEVAKSSCVVVGRCADYVLRDDPACLNLFLHAPKEVRVERVARLYQLDDRKAEEKIRKTDKKRANYYNFYSGRKWGQVENYHLAVDTSIVGIDRTVDLLESFAKLKDAKQEG</sequence>
<evidence type="ECO:0000313" key="2">
    <source>
        <dbReference type="Proteomes" id="UP001489509"/>
    </source>
</evidence>
<evidence type="ECO:0000313" key="1">
    <source>
        <dbReference type="EMBL" id="MEQ2441503.1"/>
    </source>
</evidence>
<dbReference type="EMBL" id="JBBMFD010000027">
    <property type="protein sequence ID" value="MEQ2441503.1"/>
    <property type="molecule type" value="Genomic_DNA"/>
</dbReference>
<dbReference type="Proteomes" id="UP001489509">
    <property type="component" value="Unassembled WGS sequence"/>
</dbReference>
<dbReference type="RefSeq" id="WP_349220625.1">
    <property type="nucleotide sequence ID" value="NZ_JBBMFD010000027.1"/>
</dbReference>
<proteinExistence type="predicted"/>
<gene>
    <name evidence="1" type="ORF">WMO26_11760</name>
</gene>
<dbReference type="SUPFAM" id="SSF52540">
    <property type="entry name" value="P-loop containing nucleoside triphosphate hydrolases"/>
    <property type="match status" value="1"/>
</dbReference>
<keyword evidence="2" id="KW-1185">Reference proteome</keyword>